<protein>
    <recommendedName>
        <fullName evidence="2">histidine kinase</fullName>
        <ecNumber evidence="2">2.7.13.3</ecNumber>
    </recommendedName>
</protein>
<evidence type="ECO:0000256" key="3">
    <source>
        <dbReference type="ARBA" id="ARBA00022553"/>
    </source>
</evidence>
<comment type="catalytic activity">
    <reaction evidence="1">
        <text>ATP + protein L-histidine = ADP + protein N-phospho-L-histidine.</text>
        <dbReference type="EC" id="2.7.13.3"/>
    </reaction>
</comment>
<evidence type="ECO:0000256" key="4">
    <source>
        <dbReference type="ARBA" id="ARBA00022679"/>
    </source>
</evidence>
<feature type="domain" description="Histidine kinase" evidence="9">
    <location>
        <begin position="54"/>
        <end position="268"/>
    </location>
</feature>
<keyword evidence="7" id="KW-0067">ATP-binding</keyword>
<evidence type="ECO:0000313" key="10">
    <source>
        <dbReference type="EMBL" id="AYB30933.1"/>
    </source>
</evidence>
<dbReference type="PANTHER" id="PTHR42878:SF7">
    <property type="entry name" value="SENSOR HISTIDINE KINASE GLRK"/>
    <property type="match status" value="1"/>
</dbReference>
<dbReference type="KEGG" id="chk:D4L85_10240"/>
<dbReference type="EMBL" id="CP032382">
    <property type="protein sequence ID" value="AYB30933.1"/>
    <property type="molecule type" value="Genomic_DNA"/>
</dbReference>
<dbReference type="Gene3D" id="3.30.565.10">
    <property type="entry name" value="Histidine kinase-like ATPase, C-terminal domain"/>
    <property type="match status" value="1"/>
</dbReference>
<gene>
    <name evidence="10" type="ORF">D4L85_10240</name>
</gene>
<dbReference type="SUPFAM" id="SSF55874">
    <property type="entry name" value="ATPase domain of HSP90 chaperone/DNA topoisomerase II/histidine kinase"/>
    <property type="match status" value="1"/>
</dbReference>
<keyword evidence="11" id="KW-1185">Reference proteome</keyword>
<evidence type="ECO:0000256" key="8">
    <source>
        <dbReference type="ARBA" id="ARBA00023012"/>
    </source>
</evidence>
<reference evidence="11" key="1">
    <citation type="submission" date="2018-09" db="EMBL/GenBank/DDBJ databases">
        <title>Chryseolinea sp. KIS68-18 isolated from soil.</title>
        <authorList>
            <person name="Weon H.-Y."/>
            <person name="Kwon S.-W."/>
            <person name="Lee S.A."/>
        </authorList>
    </citation>
    <scope>NUCLEOTIDE SEQUENCE [LARGE SCALE GENOMIC DNA]</scope>
    <source>
        <strain evidence="11">KIS68-18</strain>
    </source>
</reference>
<dbReference type="EC" id="2.7.13.3" evidence="2"/>
<evidence type="ECO:0000256" key="7">
    <source>
        <dbReference type="ARBA" id="ARBA00022840"/>
    </source>
</evidence>
<dbReference type="InterPro" id="IPR003594">
    <property type="entry name" value="HATPase_dom"/>
</dbReference>
<dbReference type="InterPro" id="IPR050351">
    <property type="entry name" value="BphY/WalK/GraS-like"/>
</dbReference>
<dbReference type="GO" id="GO:0000155">
    <property type="term" value="F:phosphorelay sensor kinase activity"/>
    <property type="evidence" value="ECO:0007669"/>
    <property type="project" value="InterPro"/>
</dbReference>
<dbReference type="Gene3D" id="1.10.287.130">
    <property type="match status" value="1"/>
</dbReference>
<dbReference type="InterPro" id="IPR004358">
    <property type="entry name" value="Sig_transdc_His_kin-like_C"/>
</dbReference>
<evidence type="ECO:0000256" key="2">
    <source>
        <dbReference type="ARBA" id="ARBA00012438"/>
    </source>
</evidence>
<dbReference type="Pfam" id="PF00512">
    <property type="entry name" value="HisKA"/>
    <property type="match status" value="1"/>
</dbReference>
<keyword evidence="8" id="KW-0902">Two-component regulatory system</keyword>
<accession>A0A385SGR2</accession>
<name>A0A385SGR2_9BACT</name>
<dbReference type="SMART" id="SM00387">
    <property type="entry name" value="HATPase_c"/>
    <property type="match status" value="1"/>
</dbReference>
<organism evidence="10 11">
    <name type="scientific">Chryseolinea soli</name>
    <dbReference type="NCBI Taxonomy" id="2321403"/>
    <lineage>
        <taxon>Bacteria</taxon>
        <taxon>Pseudomonadati</taxon>
        <taxon>Bacteroidota</taxon>
        <taxon>Cytophagia</taxon>
        <taxon>Cytophagales</taxon>
        <taxon>Fulvivirgaceae</taxon>
        <taxon>Chryseolinea</taxon>
    </lineage>
</organism>
<dbReference type="GO" id="GO:0007234">
    <property type="term" value="P:osmosensory signaling via phosphorelay pathway"/>
    <property type="evidence" value="ECO:0007669"/>
    <property type="project" value="TreeGrafter"/>
</dbReference>
<dbReference type="InterPro" id="IPR036890">
    <property type="entry name" value="HATPase_C_sf"/>
</dbReference>
<dbReference type="PROSITE" id="PS50109">
    <property type="entry name" value="HIS_KIN"/>
    <property type="match status" value="1"/>
</dbReference>
<dbReference type="Proteomes" id="UP000266183">
    <property type="component" value="Chromosome"/>
</dbReference>
<dbReference type="GO" id="GO:0030295">
    <property type="term" value="F:protein kinase activator activity"/>
    <property type="evidence" value="ECO:0007669"/>
    <property type="project" value="TreeGrafter"/>
</dbReference>
<dbReference type="CDD" id="cd00075">
    <property type="entry name" value="HATPase"/>
    <property type="match status" value="1"/>
</dbReference>
<dbReference type="FunFam" id="3.30.565.10:FF:000006">
    <property type="entry name" value="Sensor histidine kinase WalK"/>
    <property type="match status" value="1"/>
</dbReference>
<keyword evidence="6 10" id="KW-0418">Kinase</keyword>
<sequence length="269" mass="30471">MHGATPKCNFVSSNNTTMRDTKIENEAVAQENVTSLAGLELVKAKGEIEQFIYSCSHTLRAPLKSIAGLVHLLKSSEGNPEIDPRFFLESIEKTCSKMELLLDDFEQFLANSRQRVATHPVDVREILEEVLQDFQVVIEEEHIQVSMNCDQTVPFYTDKNRFRVVLSHLISNAIQFRNNEREKMEVRIHVKVFPSFCTVQVRDNGVGIEDQVRSHIFDLFYRGSMQSTGSGVGLYIVKEVLNKMKGSITVRSTETKGSTFLISIPNLMP</sequence>
<dbReference type="InterPro" id="IPR005467">
    <property type="entry name" value="His_kinase_dom"/>
</dbReference>
<dbReference type="Pfam" id="PF02518">
    <property type="entry name" value="HATPase_c"/>
    <property type="match status" value="1"/>
</dbReference>
<evidence type="ECO:0000256" key="1">
    <source>
        <dbReference type="ARBA" id="ARBA00000085"/>
    </source>
</evidence>
<dbReference type="PANTHER" id="PTHR42878">
    <property type="entry name" value="TWO-COMPONENT HISTIDINE KINASE"/>
    <property type="match status" value="1"/>
</dbReference>
<dbReference type="GO" id="GO:0005524">
    <property type="term" value="F:ATP binding"/>
    <property type="evidence" value="ECO:0007669"/>
    <property type="project" value="UniProtKB-KW"/>
</dbReference>
<evidence type="ECO:0000256" key="5">
    <source>
        <dbReference type="ARBA" id="ARBA00022741"/>
    </source>
</evidence>
<proteinExistence type="predicted"/>
<dbReference type="InterPro" id="IPR036097">
    <property type="entry name" value="HisK_dim/P_sf"/>
</dbReference>
<dbReference type="GO" id="GO:0000156">
    <property type="term" value="F:phosphorelay response regulator activity"/>
    <property type="evidence" value="ECO:0007669"/>
    <property type="project" value="TreeGrafter"/>
</dbReference>
<evidence type="ECO:0000313" key="11">
    <source>
        <dbReference type="Proteomes" id="UP000266183"/>
    </source>
</evidence>
<dbReference type="PRINTS" id="PR00344">
    <property type="entry name" value="BCTRLSENSOR"/>
</dbReference>
<evidence type="ECO:0000259" key="9">
    <source>
        <dbReference type="PROSITE" id="PS50109"/>
    </source>
</evidence>
<evidence type="ECO:0000256" key="6">
    <source>
        <dbReference type="ARBA" id="ARBA00022777"/>
    </source>
</evidence>
<keyword evidence="3" id="KW-0597">Phosphoprotein</keyword>
<dbReference type="AlphaFoldDB" id="A0A385SGR2"/>
<keyword evidence="5" id="KW-0547">Nucleotide-binding</keyword>
<keyword evidence="4" id="KW-0808">Transferase</keyword>
<dbReference type="InterPro" id="IPR003661">
    <property type="entry name" value="HisK_dim/P_dom"/>
</dbReference>
<dbReference type="SUPFAM" id="SSF47384">
    <property type="entry name" value="Homodimeric domain of signal transducing histidine kinase"/>
    <property type="match status" value="1"/>
</dbReference>